<proteinExistence type="inferred from homology"/>
<feature type="transmembrane region" description="Helical" evidence="2">
    <location>
        <begin position="23"/>
        <end position="46"/>
    </location>
</feature>
<reference evidence="4" key="1">
    <citation type="submission" date="2016-11" db="UniProtKB">
        <authorList>
            <consortium name="WormBaseParasite"/>
        </authorList>
    </citation>
    <scope>IDENTIFICATION</scope>
</reference>
<feature type="transmembrane region" description="Helical" evidence="2">
    <location>
        <begin position="126"/>
        <end position="144"/>
    </location>
</feature>
<dbReference type="GO" id="GO:0016020">
    <property type="term" value="C:membrane"/>
    <property type="evidence" value="ECO:0007669"/>
    <property type="project" value="InterPro"/>
</dbReference>
<feature type="transmembrane region" description="Helical" evidence="2">
    <location>
        <begin position="81"/>
        <end position="105"/>
    </location>
</feature>
<dbReference type="Pfam" id="PF03125">
    <property type="entry name" value="Sre"/>
    <property type="match status" value="1"/>
</dbReference>
<keyword evidence="3" id="KW-1185">Reference proteome</keyword>
<name>A0A1I8BKZ4_MELHA</name>
<sequence>MNSNISMTNINLTSLSITFEQSLINTGFSTVLRINLVILFIILLLICELIRQFLKHPIIIHGNLMLLIFIYNDPYQLLTPIWLVSILVGSLYLQQICYPSLHFCIMLERLRATLFLDEYENKGRKLTFFMIIFSVSFLTIVRIIY</sequence>
<protein>
    <submittedName>
        <fullName evidence="4">G_PROTEIN_RECEP_F1_2 domain-containing protein</fullName>
    </submittedName>
</protein>
<evidence type="ECO:0000313" key="3">
    <source>
        <dbReference type="Proteomes" id="UP000095281"/>
    </source>
</evidence>
<keyword evidence="2" id="KW-1133">Transmembrane helix</keyword>
<dbReference type="InterPro" id="IPR004151">
    <property type="entry name" value="7TM_GPCR_serpentine_rcpt_Sre"/>
</dbReference>
<dbReference type="GO" id="GO:0007606">
    <property type="term" value="P:sensory perception of chemical stimulus"/>
    <property type="evidence" value="ECO:0007669"/>
    <property type="project" value="InterPro"/>
</dbReference>
<dbReference type="AlphaFoldDB" id="A0A1I8BKZ4"/>
<keyword evidence="2" id="KW-0472">Membrane</keyword>
<evidence type="ECO:0000256" key="2">
    <source>
        <dbReference type="SAM" id="Phobius"/>
    </source>
</evidence>
<organism evidence="3 4">
    <name type="scientific">Meloidogyne hapla</name>
    <name type="common">Root-knot nematode worm</name>
    <dbReference type="NCBI Taxonomy" id="6305"/>
    <lineage>
        <taxon>Eukaryota</taxon>
        <taxon>Metazoa</taxon>
        <taxon>Ecdysozoa</taxon>
        <taxon>Nematoda</taxon>
        <taxon>Chromadorea</taxon>
        <taxon>Rhabditida</taxon>
        <taxon>Tylenchina</taxon>
        <taxon>Tylenchomorpha</taxon>
        <taxon>Tylenchoidea</taxon>
        <taxon>Meloidogynidae</taxon>
        <taxon>Meloidogyninae</taxon>
        <taxon>Meloidogyne</taxon>
    </lineage>
</organism>
<feature type="transmembrane region" description="Helical" evidence="2">
    <location>
        <begin position="58"/>
        <end position="75"/>
    </location>
</feature>
<comment type="similarity">
    <text evidence="1">Belongs to the nematode receptor-like protein sre family.</text>
</comment>
<keyword evidence="2" id="KW-0812">Transmembrane</keyword>
<accession>A0A1I8BKZ4</accession>
<dbReference type="WBParaSite" id="MhA1_Contig2827.frz3.gene2">
    <property type="protein sequence ID" value="MhA1_Contig2827.frz3.gene2"/>
    <property type="gene ID" value="MhA1_Contig2827.frz3.gene2"/>
</dbReference>
<evidence type="ECO:0000256" key="1">
    <source>
        <dbReference type="ARBA" id="ARBA00006803"/>
    </source>
</evidence>
<evidence type="ECO:0000313" key="4">
    <source>
        <dbReference type="WBParaSite" id="MhA1_Contig2827.frz3.gene2"/>
    </source>
</evidence>
<dbReference type="Proteomes" id="UP000095281">
    <property type="component" value="Unplaced"/>
</dbReference>